<dbReference type="STRING" id="211586.SO_4270"/>
<organism evidence="1 2">
    <name type="scientific">Shewanella oneidensis (strain ATCC 700550 / JCM 31522 / CIP 106686 / LMG 19005 / NCIMB 14063 / MR-1)</name>
    <dbReference type="NCBI Taxonomy" id="211586"/>
    <lineage>
        <taxon>Bacteria</taxon>
        <taxon>Pseudomonadati</taxon>
        <taxon>Pseudomonadota</taxon>
        <taxon>Gammaproteobacteria</taxon>
        <taxon>Alteromonadales</taxon>
        <taxon>Shewanellaceae</taxon>
        <taxon>Shewanella</taxon>
    </lineage>
</organism>
<reference evidence="1 2" key="1">
    <citation type="journal article" date="2002" name="Nat. Biotechnol.">
        <title>Genome sequence of the dissimilatory metal ion-reducing bacterium Shewanella oneidensis.</title>
        <authorList>
            <person name="Heidelberg J.F."/>
            <person name="Paulsen I.T."/>
            <person name="Nelson K.E."/>
            <person name="Gaidos E.J."/>
            <person name="Nelson W.C."/>
            <person name="Read T.D."/>
            <person name="Eisen J.A."/>
            <person name="Seshadri R."/>
            <person name="Ward N."/>
            <person name="Methe B."/>
            <person name="Clayton R.A."/>
            <person name="Meyer T."/>
            <person name="Tsapin A."/>
            <person name="Scott J."/>
            <person name="Beanan M."/>
            <person name="Brinkac L."/>
            <person name="Daugherty S."/>
            <person name="DeBoy R.T."/>
            <person name="Dodson R.J."/>
            <person name="Durkin A.S."/>
            <person name="Haft D.H."/>
            <person name="Kolonay J.F."/>
            <person name="Madupu R."/>
            <person name="Peterson J.D."/>
            <person name="Umayam L.A."/>
            <person name="White O."/>
            <person name="Wolf A.M."/>
            <person name="Vamathevan J."/>
            <person name="Weidman J."/>
            <person name="Impraim M."/>
            <person name="Lee K."/>
            <person name="Berry K."/>
            <person name="Lee C."/>
            <person name="Mueller J."/>
            <person name="Khouri H."/>
            <person name="Gill J."/>
            <person name="Utterback T.R."/>
            <person name="McDonald L.A."/>
            <person name="Feldblyum T.V."/>
            <person name="Smith H.O."/>
            <person name="Venter J.C."/>
            <person name="Nealson K.H."/>
            <person name="Fraser C.M."/>
        </authorList>
    </citation>
    <scope>NUCLEOTIDE SEQUENCE [LARGE SCALE GENOMIC DNA]</scope>
    <source>
        <strain evidence="2">ATCC 700550 / JCM 31522 / CIP 106686 / LMG 19005 / NCIMB 14063 / MR-1</strain>
    </source>
</reference>
<dbReference type="EMBL" id="AE014299">
    <property type="protein sequence ID" value="AAN57241.1"/>
    <property type="molecule type" value="Genomic_DNA"/>
</dbReference>
<keyword evidence="2" id="KW-1185">Reference proteome</keyword>
<dbReference type="eggNOG" id="ENOG5033DBI">
    <property type="taxonomic scope" value="Bacteria"/>
</dbReference>
<reference evidence="1 2" key="2">
    <citation type="journal article" date="2005" name="Proteomics">
        <title>Global detection and characterization of hypothetical proteins in Shewanella oneidensis MR-1 using LC-MS based proteomics.</title>
        <authorList>
            <person name="Elias D.A."/>
            <person name="Monroe M.E."/>
            <person name="Marshall M.J."/>
            <person name="Romine M.F."/>
            <person name="Belieav A.S."/>
            <person name="Fredrickson J.K."/>
            <person name="Anderson G.A."/>
            <person name="Smith R.D."/>
            <person name="Lipton M.S."/>
        </authorList>
    </citation>
    <scope>NUCLEOTIDE SEQUENCE [LARGE SCALE GENOMIC DNA]</scope>
    <source>
        <strain evidence="2">ATCC 700550 / JCM 31522 / CIP 106686 / LMG 19005 / NCIMB 14063 / MR-1</strain>
    </source>
</reference>
<evidence type="ECO:0000313" key="1">
    <source>
        <dbReference type="EMBL" id="AAN57241.1"/>
    </source>
</evidence>
<dbReference type="KEGG" id="son:SO_4270"/>
<protein>
    <submittedName>
        <fullName evidence="1">Uncharacterized protein</fullName>
    </submittedName>
</protein>
<dbReference type="Proteomes" id="UP000008186">
    <property type="component" value="Chromosome"/>
</dbReference>
<reference evidence="1 2" key="4">
    <citation type="journal article" date="2011" name="BMC Genomics">
        <title>Genome-wide protein localization prediction strategies for gram negative bacteria.</title>
        <authorList>
            <person name="Romine M.F."/>
        </authorList>
    </citation>
    <scope>NUCLEOTIDE SEQUENCE [LARGE SCALE GENOMIC DNA]</scope>
    <source>
        <strain evidence="2">ATCC 700550 / JCM 31522 / CIP 106686 / LMG 19005 / NCIMB 14063 / MR-1</strain>
    </source>
</reference>
<evidence type="ECO:0000313" key="2">
    <source>
        <dbReference type="Proteomes" id="UP000008186"/>
    </source>
</evidence>
<accession>Q8E9K3</accession>
<dbReference type="BioCyc" id="SONE211586:G1GMP-3944-MONOMER"/>
<dbReference type="PATRIC" id="fig|211586.12.peg.4129"/>
<gene>
    <name evidence="1" type="ordered locus">SO_4270</name>
</gene>
<dbReference type="RefSeq" id="WP_011073939.1">
    <property type="nucleotide sequence ID" value="NC_004347.2"/>
</dbReference>
<dbReference type="PaxDb" id="211586-SO_4270"/>
<reference evidence="1 2" key="3">
    <citation type="journal article" date="2008" name="Appl. Environ. Microbiol.">
        <title>Identification of mobile elements and pseudogenes in the Shewanella oneidensis MR-1 genome.</title>
        <authorList>
            <person name="Romine M.F."/>
            <person name="Carlson T.S."/>
            <person name="Norbeck A.D."/>
            <person name="McCue L.A."/>
            <person name="Lipton M.S."/>
        </authorList>
    </citation>
    <scope>NUCLEOTIDE SEQUENCE [LARGE SCALE GENOMIC DNA]</scope>
    <source>
        <strain evidence="2">ATCC 700550 / JCM 31522 / CIP 106686 / LMG 19005 / NCIMB 14063 / MR-1</strain>
    </source>
</reference>
<name>Q8E9K3_SHEON</name>
<sequence length="293" mass="32921">MDLDCIPTIESLLEQNAICFTGRPDLIDRYLVLMDLIIPIETMALLDEIGSPFKSFEWNSYPIYGSETKNSKVKESPTLDCDDLSLKESITLPNRPLYTVHLDEDFTVTAHVRCNNGYFDKLIHKKIGVNPKRLTHSLKAVTRAIDQSPAFFICTKCNKLIDANFKSQDGTATCAYSACGRFVEQHFDVLSDKVTSSLYNKDISVDIFDDYIAISIGLITWPHPHEPSFEWVIQREMALSSTPRQVKSAAKAIHDSKIARGKCKHCNESMNAGHMFDDDTCQSCATGVYGVVY</sequence>
<proteinExistence type="predicted"/>
<dbReference type="OrthoDB" id="6259967at2"/>
<dbReference type="HOGENOM" id="CLU_949619_0_0_6"/>
<dbReference type="AlphaFoldDB" id="Q8E9K3"/>